<sequence>MVGTPGETSVQGESSHQEGCAGCRLRGLSFRRGDNAAHPISLRLRQAAVVADCAPLCTSAVPGDTASIPACSALQHIRFAMLLGLVEEKEQTHL</sequence>
<evidence type="ECO:0000313" key="2">
    <source>
        <dbReference type="Proteomes" id="UP001341281"/>
    </source>
</evidence>
<keyword evidence="2" id="KW-1185">Reference proteome</keyword>
<reference evidence="1 2" key="1">
    <citation type="submission" date="2024-02" db="EMBL/GenBank/DDBJ databases">
        <title>High-quality chromosome-scale genome assembly of Pensacola bahiagrass (Paspalum notatum Flugge var. saurae).</title>
        <authorList>
            <person name="Vega J.M."/>
            <person name="Podio M."/>
            <person name="Orjuela J."/>
            <person name="Siena L.A."/>
            <person name="Pessino S.C."/>
            <person name="Combes M.C."/>
            <person name="Mariac C."/>
            <person name="Albertini E."/>
            <person name="Pupilli F."/>
            <person name="Ortiz J.P.A."/>
            <person name="Leblanc O."/>
        </authorList>
    </citation>
    <scope>NUCLEOTIDE SEQUENCE [LARGE SCALE GENOMIC DNA]</scope>
    <source>
        <strain evidence="1">R1</strain>
        <tissue evidence="1">Leaf</tissue>
    </source>
</reference>
<name>A0AAQ3PJS5_PASNO</name>
<protein>
    <submittedName>
        <fullName evidence="1">Uncharacterized protein</fullName>
    </submittedName>
</protein>
<dbReference type="AlphaFoldDB" id="A0AAQ3PJS5"/>
<gene>
    <name evidence="1" type="ORF">U9M48_001649</name>
</gene>
<proteinExistence type="predicted"/>
<organism evidence="1 2">
    <name type="scientific">Paspalum notatum var. saurae</name>
    <dbReference type="NCBI Taxonomy" id="547442"/>
    <lineage>
        <taxon>Eukaryota</taxon>
        <taxon>Viridiplantae</taxon>
        <taxon>Streptophyta</taxon>
        <taxon>Embryophyta</taxon>
        <taxon>Tracheophyta</taxon>
        <taxon>Spermatophyta</taxon>
        <taxon>Magnoliopsida</taxon>
        <taxon>Liliopsida</taxon>
        <taxon>Poales</taxon>
        <taxon>Poaceae</taxon>
        <taxon>PACMAD clade</taxon>
        <taxon>Panicoideae</taxon>
        <taxon>Andropogonodae</taxon>
        <taxon>Paspaleae</taxon>
        <taxon>Paspalinae</taxon>
        <taxon>Paspalum</taxon>
    </lineage>
</organism>
<dbReference type="Proteomes" id="UP001341281">
    <property type="component" value="Chromosome 01"/>
</dbReference>
<accession>A0AAQ3PJS5</accession>
<dbReference type="EMBL" id="CP144745">
    <property type="protein sequence ID" value="WVZ50394.1"/>
    <property type="molecule type" value="Genomic_DNA"/>
</dbReference>
<evidence type="ECO:0000313" key="1">
    <source>
        <dbReference type="EMBL" id="WVZ50394.1"/>
    </source>
</evidence>